<feature type="transmembrane region" description="Helical" evidence="1">
    <location>
        <begin position="321"/>
        <end position="344"/>
    </location>
</feature>
<gene>
    <name evidence="2" type="ORF">QEG23_003759</name>
</gene>
<evidence type="ECO:0000313" key="2">
    <source>
        <dbReference type="EMBL" id="EKT4094207.1"/>
    </source>
</evidence>
<name>A0AAI9C4R3_STEMA</name>
<feature type="transmembrane region" description="Helical" evidence="1">
    <location>
        <begin position="253"/>
        <end position="274"/>
    </location>
</feature>
<proteinExistence type="predicted"/>
<sequence length="349" mass="38878">MSGFKVLPGQNGHWGHFLQEVGLPGRASTSPGRAVQWIDESSLVFAGWKRPSNRGFLFVLSLVASLPLISMAINVALTIESWAQGWPHLILLVTLYAGGAIGCLASVCHLYRKPAEPPVVLSRRLGKFYYWVDTKRGWVSLDYDAAVPISRRDLVRGKHGSTPVQVLAVVELTPGSRQIDKFLPLSEPELNDAGPEELWEFIRHYMNGNMRTLPQVAFAPTTGGVQADLARMERLVFDPWIDPDHRVKGLSGWLSVLFLGSLMFWFELAGFWLLRHAPRVAWPDALASELDSLTMKAPLNRSACSQQRTSEERAPRLWVRWLLPALFNAVIVLAPMVLLALLPWTSGNA</sequence>
<keyword evidence="1" id="KW-0812">Transmembrane</keyword>
<reference evidence="2" key="1">
    <citation type="submission" date="2022-07" db="EMBL/GenBank/DDBJ databases">
        <authorList>
            <consortium name="DAFM: The Division of Animal and Food Microbiology"/>
        </authorList>
    </citation>
    <scope>NUCLEOTIDE SEQUENCE</scope>
    <source>
        <strain evidence="2">19MO01SH01-2</strain>
    </source>
</reference>
<feature type="transmembrane region" description="Helical" evidence="1">
    <location>
        <begin position="89"/>
        <end position="111"/>
    </location>
</feature>
<dbReference type="EMBL" id="ABLOJW010000024">
    <property type="protein sequence ID" value="EKT4094207.1"/>
    <property type="molecule type" value="Genomic_DNA"/>
</dbReference>
<evidence type="ECO:0000256" key="1">
    <source>
        <dbReference type="SAM" id="Phobius"/>
    </source>
</evidence>
<comment type="caution">
    <text evidence="2">The sequence shown here is derived from an EMBL/GenBank/DDBJ whole genome shotgun (WGS) entry which is preliminary data.</text>
</comment>
<organism evidence="2 3">
    <name type="scientific">Stenotrophomonas maltophilia</name>
    <name type="common">Pseudomonas maltophilia</name>
    <name type="synonym">Xanthomonas maltophilia</name>
    <dbReference type="NCBI Taxonomy" id="40324"/>
    <lineage>
        <taxon>Bacteria</taxon>
        <taxon>Pseudomonadati</taxon>
        <taxon>Pseudomonadota</taxon>
        <taxon>Gammaproteobacteria</taxon>
        <taxon>Lysobacterales</taxon>
        <taxon>Lysobacteraceae</taxon>
        <taxon>Stenotrophomonas</taxon>
        <taxon>Stenotrophomonas maltophilia group</taxon>
    </lineage>
</organism>
<dbReference type="AlphaFoldDB" id="A0AAI9C4R3"/>
<accession>A0AAI9C4R3</accession>
<feature type="transmembrane region" description="Helical" evidence="1">
    <location>
        <begin position="56"/>
        <end position="77"/>
    </location>
</feature>
<dbReference type="Proteomes" id="UP001218208">
    <property type="component" value="Unassembled WGS sequence"/>
</dbReference>
<keyword evidence="1" id="KW-0472">Membrane</keyword>
<evidence type="ECO:0000313" key="3">
    <source>
        <dbReference type="Proteomes" id="UP001218208"/>
    </source>
</evidence>
<evidence type="ECO:0008006" key="4">
    <source>
        <dbReference type="Google" id="ProtNLM"/>
    </source>
</evidence>
<protein>
    <recommendedName>
        <fullName evidence="4">Transmembrane protein</fullName>
    </recommendedName>
</protein>
<keyword evidence="1" id="KW-1133">Transmembrane helix</keyword>